<evidence type="ECO:0000313" key="15">
    <source>
        <dbReference type="EMBL" id="KAK3279901.1"/>
    </source>
</evidence>
<evidence type="ECO:0000256" key="7">
    <source>
        <dbReference type="ARBA" id="ARBA00022777"/>
    </source>
</evidence>
<dbReference type="AlphaFoldDB" id="A0AAE0LC14"/>
<reference evidence="15 16" key="1">
    <citation type="journal article" date="2015" name="Genome Biol. Evol.">
        <title>Comparative Genomics of a Bacterivorous Green Alga Reveals Evolutionary Causalities and Consequences of Phago-Mixotrophic Mode of Nutrition.</title>
        <authorList>
            <person name="Burns J.A."/>
            <person name="Paasch A."/>
            <person name="Narechania A."/>
            <person name="Kim E."/>
        </authorList>
    </citation>
    <scope>NUCLEOTIDE SEQUENCE [LARGE SCALE GENOMIC DNA]</scope>
    <source>
        <strain evidence="15 16">PLY_AMNH</strain>
    </source>
</reference>
<dbReference type="InterPro" id="IPR036322">
    <property type="entry name" value="WD40_repeat_dom_sf"/>
</dbReference>
<dbReference type="PRINTS" id="PR00320">
    <property type="entry name" value="GPROTEINBRPT"/>
</dbReference>
<dbReference type="EC" id="2.7.11.25" evidence="2"/>
<keyword evidence="6 12" id="KW-0547">Nucleotide-binding</keyword>
<feature type="region of interest" description="Disordered" evidence="13">
    <location>
        <begin position="71"/>
        <end position="91"/>
    </location>
</feature>
<keyword evidence="16" id="KW-1185">Reference proteome</keyword>
<feature type="repeat" description="WD" evidence="11">
    <location>
        <begin position="1044"/>
        <end position="1084"/>
    </location>
</feature>
<feature type="compositionally biased region" description="Low complexity" evidence="13">
    <location>
        <begin position="483"/>
        <end position="495"/>
    </location>
</feature>
<feature type="compositionally biased region" description="Low complexity" evidence="13">
    <location>
        <begin position="390"/>
        <end position="400"/>
    </location>
</feature>
<evidence type="ECO:0000259" key="14">
    <source>
        <dbReference type="PROSITE" id="PS50011"/>
    </source>
</evidence>
<dbReference type="SUPFAM" id="SSF56112">
    <property type="entry name" value="Protein kinase-like (PK-like)"/>
    <property type="match status" value="1"/>
</dbReference>
<dbReference type="PANTHER" id="PTHR48016:SF56">
    <property type="entry name" value="MAPKK KINASE"/>
    <property type="match status" value="1"/>
</dbReference>
<evidence type="ECO:0000256" key="6">
    <source>
        <dbReference type="ARBA" id="ARBA00022741"/>
    </source>
</evidence>
<dbReference type="PANTHER" id="PTHR48016">
    <property type="entry name" value="MAP KINASE KINASE KINASE SSK2-RELATED-RELATED"/>
    <property type="match status" value="1"/>
</dbReference>
<feature type="domain" description="Protein kinase" evidence="14">
    <location>
        <begin position="103"/>
        <end position="379"/>
    </location>
</feature>
<feature type="region of interest" description="Disordered" evidence="13">
    <location>
        <begin position="797"/>
        <end position="826"/>
    </location>
</feature>
<dbReference type="InterPro" id="IPR008271">
    <property type="entry name" value="Ser/Thr_kinase_AS"/>
</dbReference>
<dbReference type="PROSITE" id="PS00108">
    <property type="entry name" value="PROTEIN_KINASE_ST"/>
    <property type="match status" value="1"/>
</dbReference>
<dbReference type="CDD" id="cd06606">
    <property type="entry name" value="STKc_MAPKKK"/>
    <property type="match status" value="1"/>
</dbReference>
<feature type="repeat" description="WD" evidence="11">
    <location>
        <begin position="1133"/>
        <end position="1172"/>
    </location>
</feature>
<feature type="repeat" description="WD" evidence="11">
    <location>
        <begin position="1001"/>
        <end position="1033"/>
    </location>
</feature>
<keyword evidence="8 12" id="KW-0067">ATP-binding</keyword>
<dbReference type="PROSITE" id="PS00678">
    <property type="entry name" value="WD_REPEATS_1"/>
    <property type="match status" value="4"/>
</dbReference>
<comment type="catalytic activity">
    <reaction evidence="10">
        <text>L-seryl-[protein] + ATP = O-phospho-L-seryl-[protein] + ADP + H(+)</text>
        <dbReference type="Rhea" id="RHEA:17989"/>
        <dbReference type="Rhea" id="RHEA-COMP:9863"/>
        <dbReference type="Rhea" id="RHEA-COMP:11604"/>
        <dbReference type="ChEBI" id="CHEBI:15378"/>
        <dbReference type="ChEBI" id="CHEBI:29999"/>
        <dbReference type="ChEBI" id="CHEBI:30616"/>
        <dbReference type="ChEBI" id="CHEBI:83421"/>
        <dbReference type="ChEBI" id="CHEBI:456216"/>
        <dbReference type="EC" id="2.7.11.25"/>
    </reaction>
</comment>
<comment type="caution">
    <text evidence="15">The sequence shown here is derived from an EMBL/GenBank/DDBJ whole genome shotgun (WGS) entry which is preliminary data.</text>
</comment>
<evidence type="ECO:0000256" key="8">
    <source>
        <dbReference type="ARBA" id="ARBA00022840"/>
    </source>
</evidence>
<evidence type="ECO:0000256" key="3">
    <source>
        <dbReference type="ARBA" id="ARBA00022574"/>
    </source>
</evidence>
<dbReference type="SMART" id="SM00220">
    <property type="entry name" value="S_TKc"/>
    <property type="match status" value="1"/>
</dbReference>
<dbReference type="PROSITE" id="PS00107">
    <property type="entry name" value="PROTEIN_KINASE_ATP"/>
    <property type="match status" value="1"/>
</dbReference>
<evidence type="ECO:0000256" key="1">
    <source>
        <dbReference type="ARBA" id="ARBA00006529"/>
    </source>
</evidence>
<evidence type="ECO:0000256" key="12">
    <source>
        <dbReference type="PROSITE-ProRule" id="PRU10141"/>
    </source>
</evidence>
<dbReference type="InterPro" id="IPR017441">
    <property type="entry name" value="Protein_kinase_ATP_BS"/>
</dbReference>
<sequence>MQMNRSEADLTAHLAAAGLNVRPLTAPNQQDATQPGLGRLLGAEKAARYAAAASRSEEQNFSVLPSLKEDDAAKTPSELPTGPGSSTVGVSQVATADPVIRRWKRGKLLGRGGYGSVHQALDLESGMMFAVKTIEYTVRRDSDENDCKEAKALEREIEMLQRLRSPQVVRYLGVERTEPPADVECQLGQVHIFLEYVPGGSLASVLSSFGGSFEEALVRKYTREILLGLEYLHSQSIVHCDIKGANVLVDPSGRVALADFGAARQIANLITGSGGGSGALSLHGTCFWMAPEMVTQSQHGTAADVWSLGCTVIEMFTGLPPWSHIRNAFAVMYHIGSSDEVPETPEGISEAGKDFLRRCLVRNPRYRSSASQLLRHAFITGDLSAQAEAPVAQAAAPREPALAREANEEGGHAERPPAPGAAPADLAGAALPAPNRLKALGREEMRKTGGGSLLEEAEGLRQQGLAILQMLAPGVAGDGSGSRSGSSRRAGTPRSPMAARLPALELAGETSDDSVARERRINLEPAEAPAPRAAPLSVEEQVQKEGLNVSQMLASGDAEVRKLGRRLRAQKRIEFKRRLDAEREGVCAGITPITVSAAEEPAEAAPSPAPPLRIDELPRVLAGRNWKDVWASIQQEEGAAAAPPKLTSSPKLSALGVEKKGSPPAVSPLAPAAGAEEEGEARREGGLLGSSFGLKSDEDTIEESPWLEAPGTPMATEGGRGYPAGEVRESLAELILEGDLDVEAEGARELHLAAEGKAAGDPWASTDGGGDSALEAGPPVGGSTQGLRELDGMLETRRGGESLGNGDGVEVASSRGENGPRPVDEDRTIRWGSVTCLAGEVWRWEARGVPTGLKGGVTCMGLMRGGEISGPGVTCGGADGRLVECDLEAGEVRWENGSGAHAGEVTCVAQGGGGLGSSGETVGLGMWEEWAVVSGGKDGRVALWDLRSSSPISSLVPHRGSITSLRLLPSQVVSAAEDGGVVSCELRTMRLKRVRGAGAGASAHTGAVNCLTRMGESRVVSGGADHSIRFWEVGAAGPRCRLTLRGHLGRVTALTCFGQHLLVSASMDCSIKLWDLQGAAASDAEGTRGRTLLGHKGAITSLCALSNQRLVSGSRDGSCRLWDIGNGRCIGTHRRHSRPVTMLDTRDDVVVSLSLDSTMRVWELDKGKDKLQEVGLLPAYDAPVTCFQMINGAQLLSANKAGQLNIWTPQCESS</sequence>
<feature type="binding site" evidence="12">
    <location>
        <position position="132"/>
    </location>
    <ligand>
        <name>ATP</name>
        <dbReference type="ChEBI" id="CHEBI:30616"/>
    </ligand>
</feature>
<dbReference type="Gene3D" id="2.130.10.10">
    <property type="entry name" value="YVTN repeat-like/Quinoprotein amine dehydrogenase"/>
    <property type="match status" value="2"/>
</dbReference>
<dbReference type="GO" id="GO:0004709">
    <property type="term" value="F:MAP kinase kinase kinase activity"/>
    <property type="evidence" value="ECO:0007669"/>
    <property type="project" value="UniProtKB-EC"/>
</dbReference>
<dbReference type="PROSITE" id="PS50294">
    <property type="entry name" value="WD_REPEATS_REGION"/>
    <property type="match status" value="2"/>
</dbReference>
<dbReference type="Proteomes" id="UP001190700">
    <property type="component" value="Unassembled WGS sequence"/>
</dbReference>
<evidence type="ECO:0000256" key="11">
    <source>
        <dbReference type="PROSITE-ProRule" id="PRU00221"/>
    </source>
</evidence>
<dbReference type="SUPFAM" id="SSF50978">
    <property type="entry name" value="WD40 repeat-like"/>
    <property type="match status" value="1"/>
</dbReference>
<organism evidence="15 16">
    <name type="scientific">Cymbomonas tetramitiformis</name>
    <dbReference type="NCBI Taxonomy" id="36881"/>
    <lineage>
        <taxon>Eukaryota</taxon>
        <taxon>Viridiplantae</taxon>
        <taxon>Chlorophyta</taxon>
        <taxon>Pyramimonadophyceae</taxon>
        <taxon>Pyramimonadales</taxon>
        <taxon>Pyramimonadaceae</taxon>
        <taxon>Cymbomonas</taxon>
    </lineage>
</organism>
<keyword evidence="7" id="KW-0418">Kinase</keyword>
<comment type="catalytic activity">
    <reaction evidence="9">
        <text>L-threonyl-[protein] + ATP = O-phospho-L-threonyl-[protein] + ADP + H(+)</text>
        <dbReference type="Rhea" id="RHEA:46608"/>
        <dbReference type="Rhea" id="RHEA-COMP:11060"/>
        <dbReference type="Rhea" id="RHEA-COMP:11605"/>
        <dbReference type="ChEBI" id="CHEBI:15378"/>
        <dbReference type="ChEBI" id="CHEBI:30013"/>
        <dbReference type="ChEBI" id="CHEBI:30616"/>
        <dbReference type="ChEBI" id="CHEBI:61977"/>
        <dbReference type="ChEBI" id="CHEBI:456216"/>
        <dbReference type="EC" id="2.7.11.25"/>
    </reaction>
</comment>
<dbReference type="InterPro" id="IPR015943">
    <property type="entry name" value="WD40/YVTN_repeat-like_dom_sf"/>
</dbReference>
<feature type="region of interest" description="Disordered" evidence="13">
    <location>
        <begin position="390"/>
        <end position="427"/>
    </location>
</feature>
<accession>A0AAE0LC14</accession>
<keyword evidence="3 11" id="KW-0853">WD repeat</keyword>
<feature type="repeat" description="WD" evidence="11">
    <location>
        <begin position="1092"/>
        <end position="1132"/>
    </location>
</feature>
<evidence type="ECO:0000256" key="13">
    <source>
        <dbReference type="SAM" id="MobiDB-lite"/>
    </source>
</evidence>
<dbReference type="InterPro" id="IPR011009">
    <property type="entry name" value="Kinase-like_dom_sf"/>
</dbReference>
<evidence type="ECO:0000256" key="5">
    <source>
        <dbReference type="ARBA" id="ARBA00022737"/>
    </source>
</evidence>
<comment type="similarity">
    <text evidence="1">Belongs to the protein kinase superfamily. STE Ser/Thr protein kinase family. MAP kinase kinase kinase subfamily.</text>
</comment>
<dbReference type="InterPro" id="IPR020472">
    <property type="entry name" value="WD40_PAC1"/>
</dbReference>
<proteinExistence type="inferred from homology"/>
<feature type="region of interest" description="Disordered" evidence="13">
    <location>
        <begin position="637"/>
        <end position="723"/>
    </location>
</feature>
<feature type="repeat" description="WD" evidence="11">
    <location>
        <begin position="932"/>
        <end position="954"/>
    </location>
</feature>
<dbReference type="SMART" id="SM00320">
    <property type="entry name" value="WD40"/>
    <property type="match status" value="7"/>
</dbReference>
<dbReference type="InterPro" id="IPR050538">
    <property type="entry name" value="MAP_kinase_kinase_kinase"/>
</dbReference>
<dbReference type="CDD" id="cd00200">
    <property type="entry name" value="WD40"/>
    <property type="match status" value="1"/>
</dbReference>
<feature type="compositionally biased region" description="Basic and acidic residues" evidence="13">
    <location>
        <begin position="401"/>
        <end position="415"/>
    </location>
</feature>
<dbReference type="Gene3D" id="1.10.510.10">
    <property type="entry name" value="Transferase(Phosphotransferase) domain 1"/>
    <property type="match status" value="1"/>
</dbReference>
<dbReference type="InterPro" id="IPR000719">
    <property type="entry name" value="Prot_kinase_dom"/>
</dbReference>
<dbReference type="GO" id="GO:0005524">
    <property type="term" value="F:ATP binding"/>
    <property type="evidence" value="ECO:0007669"/>
    <property type="project" value="UniProtKB-UniRule"/>
</dbReference>
<gene>
    <name evidence="15" type="ORF">CYMTET_12236</name>
</gene>
<feature type="region of interest" description="Disordered" evidence="13">
    <location>
        <begin position="757"/>
        <end position="784"/>
    </location>
</feature>
<dbReference type="PROSITE" id="PS50011">
    <property type="entry name" value="PROTEIN_KINASE_DOM"/>
    <property type="match status" value="1"/>
</dbReference>
<protein>
    <recommendedName>
        <fullName evidence="2">mitogen-activated protein kinase kinase kinase</fullName>
        <ecNumber evidence="2">2.7.11.25</ecNumber>
    </recommendedName>
</protein>
<feature type="region of interest" description="Disordered" evidence="13">
    <location>
        <begin position="475"/>
        <end position="515"/>
    </location>
</feature>
<dbReference type="EMBL" id="LGRX02004619">
    <property type="protein sequence ID" value="KAK3279901.1"/>
    <property type="molecule type" value="Genomic_DNA"/>
</dbReference>
<evidence type="ECO:0000313" key="16">
    <source>
        <dbReference type="Proteomes" id="UP001190700"/>
    </source>
</evidence>
<dbReference type="Pfam" id="PF00069">
    <property type="entry name" value="Pkinase"/>
    <property type="match status" value="1"/>
</dbReference>
<evidence type="ECO:0000256" key="2">
    <source>
        <dbReference type="ARBA" id="ARBA00012406"/>
    </source>
</evidence>
<keyword evidence="4" id="KW-0808">Transferase</keyword>
<feature type="compositionally biased region" description="Low complexity" evidence="13">
    <location>
        <begin position="662"/>
        <end position="674"/>
    </location>
</feature>
<evidence type="ECO:0000256" key="9">
    <source>
        <dbReference type="ARBA" id="ARBA00047559"/>
    </source>
</evidence>
<name>A0AAE0LC14_9CHLO</name>
<dbReference type="PROSITE" id="PS50082">
    <property type="entry name" value="WD_REPEATS_2"/>
    <property type="match status" value="5"/>
</dbReference>
<evidence type="ECO:0000256" key="10">
    <source>
        <dbReference type="ARBA" id="ARBA00048329"/>
    </source>
</evidence>
<evidence type="ECO:0000256" key="4">
    <source>
        <dbReference type="ARBA" id="ARBA00022679"/>
    </source>
</evidence>
<dbReference type="Pfam" id="PF00400">
    <property type="entry name" value="WD40"/>
    <property type="match status" value="3"/>
</dbReference>
<keyword evidence="5" id="KW-0677">Repeat</keyword>
<dbReference type="InterPro" id="IPR001680">
    <property type="entry name" value="WD40_rpt"/>
</dbReference>
<dbReference type="InterPro" id="IPR019775">
    <property type="entry name" value="WD40_repeat_CS"/>
</dbReference>